<dbReference type="GO" id="GO:0000160">
    <property type="term" value="P:phosphorelay signal transduction system"/>
    <property type="evidence" value="ECO:0007669"/>
    <property type="project" value="InterPro"/>
</dbReference>
<reference evidence="4 5" key="1">
    <citation type="submission" date="2015-07" db="EMBL/GenBank/DDBJ databases">
        <title>Genome sequence of Leptolinea tardivitalis DSM 16556.</title>
        <authorList>
            <person name="Hemp J."/>
            <person name="Ward L.M."/>
            <person name="Pace L.A."/>
            <person name="Fischer W.W."/>
        </authorList>
    </citation>
    <scope>NUCLEOTIDE SEQUENCE [LARGE SCALE GENOMIC DNA]</scope>
    <source>
        <strain evidence="4 5">YMTK-2</strain>
    </source>
</reference>
<evidence type="ECO:0000256" key="1">
    <source>
        <dbReference type="ARBA" id="ARBA00022553"/>
    </source>
</evidence>
<dbReference type="InterPro" id="IPR001789">
    <property type="entry name" value="Sig_transdc_resp-reg_receiver"/>
</dbReference>
<dbReference type="InterPro" id="IPR050595">
    <property type="entry name" value="Bact_response_regulator"/>
</dbReference>
<keyword evidence="5" id="KW-1185">Reference proteome</keyword>
<dbReference type="AlphaFoldDB" id="A0A0N8GLH9"/>
<dbReference type="RefSeq" id="WP_062421408.1">
    <property type="nucleotide sequence ID" value="NZ_BBYA01000008.1"/>
</dbReference>
<evidence type="ECO:0000259" key="3">
    <source>
        <dbReference type="PROSITE" id="PS50110"/>
    </source>
</evidence>
<protein>
    <recommendedName>
        <fullName evidence="3">Response regulatory domain-containing protein</fullName>
    </recommendedName>
</protein>
<organism evidence="4 5">
    <name type="scientific">Leptolinea tardivitalis</name>
    <dbReference type="NCBI Taxonomy" id="229920"/>
    <lineage>
        <taxon>Bacteria</taxon>
        <taxon>Bacillati</taxon>
        <taxon>Chloroflexota</taxon>
        <taxon>Anaerolineae</taxon>
        <taxon>Anaerolineales</taxon>
        <taxon>Anaerolineaceae</taxon>
        <taxon>Leptolinea</taxon>
    </lineage>
</organism>
<dbReference type="PANTHER" id="PTHR44591:SF3">
    <property type="entry name" value="RESPONSE REGULATORY DOMAIN-CONTAINING PROTEIN"/>
    <property type="match status" value="1"/>
</dbReference>
<dbReference type="Proteomes" id="UP000050430">
    <property type="component" value="Unassembled WGS sequence"/>
</dbReference>
<dbReference type="OrthoDB" id="164945at2"/>
<evidence type="ECO:0000313" key="5">
    <source>
        <dbReference type="Proteomes" id="UP000050430"/>
    </source>
</evidence>
<dbReference type="CDD" id="cd00156">
    <property type="entry name" value="REC"/>
    <property type="match status" value="1"/>
</dbReference>
<evidence type="ECO:0000256" key="2">
    <source>
        <dbReference type="PROSITE-ProRule" id="PRU00169"/>
    </source>
</evidence>
<dbReference type="PANTHER" id="PTHR44591">
    <property type="entry name" value="STRESS RESPONSE REGULATOR PROTEIN 1"/>
    <property type="match status" value="1"/>
</dbReference>
<dbReference type="SUPFAM" id="SSF52172">
    <property type="entry name" value="CheY-like"/>
    <property type="match status" value="1"/>
</dbReference>
<feature type="modified residue" description="4-aspartylphosphate" evidence="2">
    <location>
        <position position="59"/>
    </location>
</feature>
<comment type="caution">
    <text evidence="4">The sequence shown here is derived from an EMBL/GenBank/DDBJ whole genome shotgun (WGS) entry which is preliminary data.</text>
</comment>
<dbReference type="Gene3D" id="3.40.50.2300">
    <property type="match status" value="1"/>
</dbReference>
<name>A0A0N8GLH9_9CHLR</name>
<dbReference type="SMART" id="SM00448">
    <property type="entry name" value="REC"/>
    <property type="match status" value="1"/>
</dbReference>
<sequence length="123" mass="13793">MTSMDEKQKVLILEDNAMMRSLLQTLLELENFLVTGPSFPLDDPIQLIKDITPDVILMDVNLPGTSGLALLDQLRKMDELKNVKIIMSSGSDKKQESMKAGADAFLMKPYMPDDLINLIKKLL</sequence>
<dbReference type="Pfam" id="PF00072">
    <property type="entry name" value="Response_reg"/>
    <property type="match status" value="1"/>
</dbReference>
<gene>
    <name evidence="4" type="ORF">ADM99_05350</name>
</gene>
<dbReference type="InterPro" id="IPR011006">
    <property type="entry name" value="CheY-like_superfamily"/>
</dbReference>
<dbReference type="STRING" id="229920.ADM99_05350"/>
<dbReference type="PROSITE" id="PS50110">
    <property type="entry name" value="RESPONSE_REGULATORY"/>
    <property type="match status" value="1"/>
</dbReference>
<feature type="domain" description="Response regulatory" evidence="3">
    <location>
        <begin position="9"/>
        <end position="123"/>
    </location>
</feature>
<keyword evidence="1 2" id="KW-0597">Phosphoprotein</keyword>
<accession>A0A0N8GLH9</accession>
<dbReference type="EMBL" id="LGCK01000007">
    <property type="protein sequence ID" value="KPL72546.1"/>
    <property type="molecule type" value="Genomic_DNA"/>
</dbReference>
<evidence type="ECO:0000313" key="4">
    <source>
        <dbReference type="EMBL" id="KPL72546.1"/>
    </source>
</evidence>
<proteinExistence type="predicted"/>